<evidence type="ECO:0000313" key="2">
    <source>
        <dbReference type="EMBL" id="OUR94813.1"/>
    </source>
</evidence>
<name>A0A1Y5F3K6_9BACT</name>
<dbReference type="AlphaFoldDB" id="A0A1Y5F3K6"/>
<reference evidence="3" key="1">
    <citation type="journal article" date="2017" name="Proc. Natl. Acad. Sci. U.S.A.">
        <title>Simulation of Deepwater Horizon oil plume reveals substrate specialization within a complex community of hydrocarbon-degraders.</title>
        <authorList>
            <person name="Hu P."/>
            <person name="Dubinsky E.A."/>
            <person name="Probst A.J."/>
            <person name="Wang J."/>
            <person name="Sieber C.M.K."/>
            <person name="Tom L.M."/>
            <person name="Gardinali P."/>
            <person name="Banfield J.F."/>
            <person name="Atlas R.M."/>
            <person name="Andersen G.L."/>
        </authorList>
    </citation>
    <scope>NUCLEOTIDE SEQUENCE [LARGE SCALE GENOMIC DNA]</scope>
</reference>
<organism evidence="2 3">
    <name type="scientific">Halobacteriovorax marinus</name>
    <dbReference type="NCBI Taxonomy" id="97084"/>
    <lineage>
        <taxon>Bacteria</taxon>
        <taxon>Pseudomonadati</taxon>
        <taxon>Bdellovibrionota</taxon>
        <taxon>Bacteriovoracia</taxon>
        <taxon>Bacteriovoracales</taxon>
        <taxon>Halobacteriovoraceae</taxon>
        <taxon>Halobacteriovorax</taxon>
    </lineage>
</organism>
<accession>A0A1Y5F3K6</accession>
<evidence type="ECO:0000256" key="1">
    <source>
        <dbReference type="SAM" id="SignalP"/>
    </source>
</evidence>
<keyword evidence="1" id="KW-0732">Signal</keyword>
<dbReference type="Proteomes" id="UP000196531">
    <property type="component" value="Unassembled WGS sequence"/>
</dbReference>
<sequence length="307" mass="35044">MKRIVLLLTVLMSISTMATSNFLGLSGKNCSIVEDNFEITGDDISGDNIELHFGNDSIISCGNSSFKIYDVLTVKSDAERLANITGDKAGLDLFGIRTYKLKQKFPSLKLVADEFYEVTYSNVRLTFFIENGRVDSIGSDWSKKYTYDDNQRRADDNQRRLDERRRAEAESMRFEIAKKMTSLFSEDIDHIGSKSVYSASLNSRSDKNCNLKFRFNIDPTRYGNDSYVDLTLNFRKGITWNKVTMFDQIEFLIKPERGVRYSHPNGQTVGIGSPDLSFKDFDSSSKGYAALRKHLDEMNKSCYKTNY</sequence>
<evidence type="ECO:0008006" key="4">
    <source>
        <dbReference type="Google" id="ProtNLM"/>
    </source>
</evidence>
<protein>
    <recommendedName>
        <fullName evidence="4">Lipoprotein</fullName>
    </recommendedName>
</protein>
<proteinExistence type="predicted"/>
<feature type="chain" id="PRO_5013142240" description="Lipoprotein" evidence="1">
    <location>
        <begin position="19"/>
        <end position="307"/>
    </location>
</feature>
<dbReference type="EMBL" id="MAAO01000010">
    <property type="protein sequence ID" value="OUR94813.1"/>
    <property type="molecule type" value="Genomic_DNA"/>
</dbReference>
<comment type="caution">
    <text evidence="2">The sequence shown here is derived from an EMBL/GenBank/DDBJ whole genome shotgun (WGS) entry which is preliminary data.</text>
</comment>
<gene>
    <name evidence="2" type="ORF">A9Q84_17030</name>
</gene>
<feature type="signal peptide" evidence="1">
    <location>
        <begin position="1"/>
        <end position="18"/>
    </location>
</feature>
<evidence type="ECO:0000313" key="3">
    <source>
        <dbReference type="Proteomes" id="UP000196531"/>
    </source>
</evidence>